<dbReference type="Proteomes" id="UP001189429">
    <property type="component" value="Unassembled WGS sequence"/>
</dbReference>
<feature type="compositionally biased region" description="Low complexity" evidence="1">
    <location>
        <begin position="123"/>
        <end position="135"/>
    </location>
</feature>
<protein>
    <submittedName>
        <fullName evidence="2">Uncharacterized protein</fullName>
    </submittedName>
</protein>
<feature type="region of interest" description="Disordered" evidence="1">
    <location>
        <begin position="114"/>
        <end position="144"/>
    </location>
</feature>
<feature type="compositionally biased region" description="Low complexity" evidence="1">
    <location>
        <begin position="283"/>
        <end position="292"/>
    </location>
</feature>
<gene>
    <name evidence="2" type="ORF">PCOR1329_LOCUS38172</name>
</gene>
<accession>A0ABN9TE01</accession>
<sequence>MAEAFLPSRGHRRGEELHSLIGALSTAATTGRGAAAMAPSARGILCLAARVLLSNVAPAAAAGALRRAASAAELRSASEARAGQLRREVALMKARGSEVVDALRSAADCLDRPLRAGGRRATRAPGPATPSAPRAVGPPATNRSAALKQQQEVLQNLLSHLKSSITKDNKEEEDSKRHNEAVIARLRRRLDSDRARLNWTNLSAWDHEMYANDTKLEERELEYWTRGRELQHGMYHANLKMTHGLMSRVKTVMQAYQEVLAKGHLDPAMSELLHAAAQSIAPRAAPKARLPANLTKTAAPHGPLRSADGSRTA</sequence>
<reference evidence="2" key="1">
    <citation type="submission" date="2023-10" db="EMBL/GenBank/DDBJ databases">
        <authorList>
            <person name="Chen Y."/>
            <person name="Shah S."/>
            <person name="Dougan E. K."/>
            <person name="Thang M."/>
            <person name="Chan C."/>
        </authorList>
    </citation>
    <scope>NUCLEOTIDE SEQUENCE [LARGE SCALE GENOMIC DNA]</scope>
</reference>
<dbReference type="EMBL" id="CAUYUJ010014622">
    <property type="protein sequence ID" value="CAK0844000.1"/>
    <property type="molecule type" value="Genomic_DNA"/>
</dbReference>
<evidence type="ECO:0000313" key="3">
    <source>
        <dbReference type="Proteomes" id="UP001189429"/>
    </source>
</evidence>
<feature type="region of interest" description="Disordered" evidence="1">
    <location>
        <begin position="283"/>
        <end position="313"/>
    </location>
</feature>
<proteinExistence type="predicted"/>
<keyword evidence="3" id="KW-1185">Reference proteome</keyword>
<name>A0ABN9TE01_9DINO</name>
<organism evidence="2 3">
    <name type="scientific">Prorocentrum cordatum</name>
    <dbReference type="NCBI Taxonomy" id="2364126"/>
    <lineage>
        <taxon>Eukaryota</taxon>
        <taxon>Sar</taxon>
        <taxon>Alveolata</taxon>
        <taxon>Dinophyceae</taxon>
        <taxon>Prorocentrales</taxon>
        <taxon>Prorocentraceae</taxon>
        <taxon>Prorocentrum</taxon>
    </lineage>
</organism>
<evidence type="ECO:0000313" key="2">
    <source>
        <dbReference type="EMBL" id="CAK0844000.1"/>
    </source>
</evidence>
<comment type="caution">
    <text evidence="2">The sequence shown here is derived from an EMBL/GenBank/DDBJ whole genome shotgun (WGS) entry which is preliminary data.</text>
</comment>
<evidence type="ECO:0000256" key="1">
    <source>
        <dbReference type="SAM" id="MobiDB-lite"/>
    </source>
</evidence>